<dbReference type="Proteomes" id="UP000551878">
    <property type="component" value="Unassembled WGS sequence"/>
</dbReference>
<feature type="transmembrane region" description="Helical" evidence="1">
    <location>
        <begin position="31"/>
        <end position="51"/>
    </location>
</feature>
<keyword evidence="2" id="KW-0732">Signal</keyword>
<evidence type="ECO:0000256" key="2">
    <source>
        <dbReference type="SAM" id="SignalP"/>
    </source>
</evidence>
<keyword evidence="1" id="KW-0472">Membrane</keyword>
<protein>
    <submittedName>
        <fullName evidence="3">Putative membrane protein</fullName>
    </submittedName>
</protein>
<feature type="signal peptide" evidence="2">
    <location>
        <begin position="1"/>
        <end position="20"/>
    </location>
</feature>
<proteinExistence type="predicted"/>
<sequence length="95" mass="10737">MFLYLLMIILLIISFASFSAADKAEKEKKGSRFTFSVTLAIMLPFIIEGTVQSLRTAQIISGTSFFIILFFALPSILFTTLQLILYDIGFTKNKR</sequence>
<evidence type="ECO:0000256" key="1">
    <source>
        <dbReference type="SAM" id="Phobius"/>
    </source>
</evidence>
<accession>A0A840QHZ6</accession>
<gene>
    <name evidence="3" type="ORF">HNQ41_000104</name>
</gene>
<organism evidence="3 4">
    <name type="scientific">Texcoconibacillus texcoconensis</name>
    <dbReference type="NCBI Taxonomy" id="1095777"/>
    <lineage>
        <taxon>Bacteria</taxon>
        <taxon>Bacillati</taxon>
        <taxon>Bacillota</taxon>
        <taxon>Bacilli</taxon>
        <taxon>Bacillales</taxon>
        <taxon>Bacillaceae</taxon>
        <taxon>Texcoconibacillus</taxon>
    </lineage>
</organism>
<dbReference type="AlphaFoldDB" id="A0A840QHZ6"/>
<name>A0A840QHZ6_9BACI</name>
<evidence type="ECO:0000313" key="3">
    <source>
        <dbReference type="EMBL" id="MBB5171964.1"/>
    </source>
</evidence>
<reference evidence="3 4" key="1">
    <citation type="submission" date="2020-08" db="EMBL/GenBank/DDBJ databases">
        <title>Genomic Encyclopedia of Type Strains, Phase IV (KMG-IV): sequencing the most valuable type-strain genomes for metagenomic binning, comparative biology and taxonomic classification.</title>
        <authorList>
            <person name="Goeker M."/>
        </authorList>
    </citation>
    <scope>NUCLEOTIDE SEQUENCE [LARGE SCALE GENOMIC DNA]</scope>
    <source>
        <strain evidence="3 4">DSM 24696</strain>
    </source>
</reference>
<dbReference type="EMBL" id="JACHHB010000001">
    <property type="protein sequence ID" value="MBB5171964.1"/>
    <property type="molecule type" value="Genomic_DNA"/>
</dbReference>
<feature type="transmembrane region" description="Helical" evidence="1">
    <location>
        <begin position="63"/>
        <end position="85"/>
    </location>
</feature>
<feature type="chain" id="PRO_5039642772" evidence="2">
    <location>
        <begin position="21"/>
        <end position="95"/>
    </location>
</feature>
<dbReference type="RefSeq" id="WP_184662450.1">
    <property type="nucleotide sequence ID" value="NZ_JACHHB010000001.1"/>
</dbReference>
<evidence type="ECO:0000313" key="4">
    <source>
        <dbReference type="Proteomes" id="UP000551878"/>
    </source>
</evidence>
<keyword evidence="1" id="KW-0812">Transmembrane</keyword>
<keyword evidence="4" id="KW-1185">Reference proteome</keyword>
<comment type="caution">
    <text evidence="3">The sequence shown here is derived from an EMBL/GenBank/DDBJ whole genome shotgun (WGS) entry which is preliminary data.</text>
</comment>
<keyword evidence="1" id="KW-1133">Transmembrane helix</keyword>